<gene>
    <name evidence="2" type="ORF">M0638_16440</name>
</gene>
<dbReference type="Proteomes" id="UP001139516">
    <property type="component" value="Unassembled WGS sequence"/>
</dbReference>
<keyword evidence="3" id="KW-1185">Reference proteome</keyword>
<comment type="caution">
    <text evidence="2">The sequence shown here is derived from an EMBL/GenBank/DDBJ whole genome shotgun (WGS) entry which is preliminary data.</text>
</comment>
<dbReference type="EMBL" id="JALPRX010000071">
    <property type="protein sequence ID" value="MCK8785967.1"/>
    <property type="molecule type" value="Genomic_DNA"/>
</dbReference>
<dbReference type="PANTHER" id="PTHR42928:SF5">
    <property type="entry name" value="BLR1237 PROTEIN"/>
    <property type="match status" value="1"/>
</dbReference>
<comment type="similarity">
    <text evidence="1">Belongs to the UPF0065 (bug) family.</text>
</comment>
<proteinExistence type="inferred from homology"/>
<dbReference type="SUPFAM" id="SSF53850">
    <property type="entry name" value="Periplasmic binding protein-like II"/>
    <property type="match status" value="1"/>
</dbReference>
<dbReference type="Gene3D" id="3.40.190.10">
    <property type="entry name" value="Periplasmic binding protein-like II"/>
    <property type="match status" value="1"/>
</dbReference>
<dbReference type="PANTHER" id="PTHR42928">
    <property type="entry name" value="TRICARBOXYLATE-BINDING PROTEIN"/>
    <property type="match status" value="1"/>
</dbReference>
<accession>A0A9X2BUV5</accession>
<evidence type="ECO:0000313" key="3">
    <source>
        <dbReference type="Proteomes" id="UP001139516"/>
    </source>
</evidence>
<organism evidence="2 3">
    <name type="scientific">Roseomonas acroporae</name>
    <dbReference type="NCBI Taxonomy" id="2937791"/>
    <lineage>
        <taxon>Bacteria</taxon>
        <taxon>Pseudomonadati</taxon>
        <taxon>Pseudomonadota</taxon>
        <taxon>Alphaproteobacteria</taxon>
        <taxon>Acetobacterales</taxon>
        <taxon>Roseomonadaceae</taxon>
        <taxon>Roseomonas</taxon>
    </lineage>
</organism>
<dbReference type="Pfam" id="PF03401">
    <property type="entry name" value="TctC"/>
    <property type="match status" value="1"/>
</dbReference>
<dbReference type="AlphaFoldDB" id="A0A9X2BUV5"/>
<dbReference type="Gene3D" id="3.40.190.150">
    <property type="entry name" value="Bordetella uptake gene, domain 1"/>
    <property type="match status" value="1"/>
</dbReference>
<dbReference type="InterPro" id="IPR042100">
    <property type="entry name" value="Bug_dom1"/>
</dbReference>
<dbReference type="CDD" id="cd07012">
    <property type="entry name" value="PBP2_Bug_TTT"/>
    <property type="match status" value="1"/>
</dbReference>
<dbReference type="RefSeq" id="WP_248668086.1">
    <property type="nucleotide sequence ID" value="NZ_JALPRX010000071.1"/>
</dbReference>
<name>A0A9X2BUV5_9PROT</name>
<reference evidence="2" key="1">
    <citation type="submission" date="2022-04" db="EMBL/GenBank/DDBJ databases">
        <title>Roseomonas acroporae sp. nov., isolated from coral Acropora digitifera.</title>
        <authorList>
            <person name="Sun H."/>
        </authorList>
    </citation>
    <scope>NUCLEOTIDE SEQUENCE</scope>
    <source>
        <strain evidence="2">NAR14</strain>
    </source>
</reference>
<dbReference type="InterPro" id="IPR005064">
    <property type="entry name" value="BUG"/>
</dbReference>
<protein>
    <submittedName>
        <fullName evidence="2">Tripartite tricarboxylate transporter substrate binding protein</fullName>
    </submittedName>
</protein>
<evidence type="ECO:0000313" key="2">
    <source>
        <dbReference type="EMBL" id="MCK8785967.1"/>
    </source>
</evidence>
<dbReference type="PIRSF" id="PIRSF017082">
    <property type="entry name" value="YflP"/>
    <property type="match status" value="1"/>
</dbReference>
<sequence>MPNPVTRRAFAGGLAALPVLARAARAEEAPWPNRPVRLIYPFAPGGGDAFARTVAERLRETLGQSVVVENRPGANTIIAAEATARAPKDGYTIGWVATSTLSLNPNLYASLPYRLEDFAPLCQAYRAPLAFAVSAQLPIRTVAEALDYIRANPGAGCGSVGNGSSPHIAMELMMARSGVRLQNVAYRGEAPIVTDLGAGRIPFYAGSVYSLLPFREGGTFRILALTSAERLAIMPEVPTLRETVHPDVVFEFWHGVVAPAGVPQPVLRRLADALSEAIRSDFVRSRATPDVRLDPVVLDDFAAMIRGEQARYGALIRERGITL</sequence>
<evidence type="ECO:0000256" key="1">
    <source>
        <dbReference type="ARBA" id="ARBA00006987"/>
    </source>
</evidence>